<dbReference type="EMBL" id="BMGC01000083">
    <property type="protein sequence ID" value="GGB48774.1"/>
    <property type="molecule type" value="Genomic_DNA"/>
</dbReference>
<dbReference type="InterPro" id="IPR022534">
    <property type="entry name" value="DUF2563"/>
</dbReference>
<feature type="compositionally biased region" description="Polar residues" evidence="1">
    <location>
        <begin position="91"/>
        <end position="101"/>
    </location>
</feature>
<evidence type="ECO:0000313" key="2">
    <source>
        <dbReference type="EMBL" id="GGB48774.1"/>
    </source>
</evidence>
<keyword evidence="3" id="KW-1185">Reference proteome</keyword>
<comment type="caution">
    <text evidence="2">The sequence shown here is derived from an EMBL/GenBank/DDBJ whole genome shotgun (WGS) entry which is preliminary data.</text>
</comment>
<proteinExistence type="predicted"/>
<dbReference type="Proteomes" id="UP000621454">
    <property type="component" value="Unassembled WGS sequence"/>
</dbReference>
<evidence type="ECO:0000256" key="1">
    <source>
        <dbReference type="SAM" id="MobiDB-lite"/>
    </source>
</evidence>
<feature type="region of interest" description="Disordered" evidence="1">
    <location>
        <begin position="76"/>
        <end position="101"/>
    </location>
</feature>
<reference evidence="2" key="1">
    <citation type="journal article" date="2014" name="Int. J. Syst. Evol. Microbiol.">
        <title>Complete genome sequence of Corynebacterium casei LMG S-19264T (=DSM 44701T), isolated from a smear-ripened cheese.</title>
        <authorList>
            <consortium name="US DOE Joint Genome Institute (JGI-PGF)"/>
            <person name="Walter F."/>
            <person name="Albersmeier A."/>
            <person name="Kalinowski J."/>
            <person name="Ruckert C."/>
        </authorList>
    </citation>
    <scope>NUCLEOTIDE SEQUENCE</scope>
    <source>
        <strain evidence="2">CGMCC 1.12827</strain>
    </source>
</reference>
<dbReference type="Pfam" id="PF10817">
    <property type="entry name" value="DUF2563"/>
    <property type="match status" value="1"/>
</dbReference>
<protein>
    <submittedName>
        <fullName evidence="2">Uncharacterized protein</fullName>
    </submittedName>
</protein>
<organism evidence="2 3">
    <name type="scientific">Gordonia jinhuaensis</name>
    <dbReference type="NCBI Taxonomy" id="1517702"/>
    <lineage>
        <taxon>Bacteria</taxon>
        <taxon>Bacillati</taxon>
        <taxon>Actinomycetota</taxon>
        <taxon>Actinomycetes</taxon>
        <taxon>Mycobacteriales</taxon>
        <taxon>Gordoniaceae</taxon>
        <taxon>Gordonia</taxon>
    </lineage>
</organism>
<dbReference type="RefSeq" id="WP_229742934.1">
    <property type="nucleotide sequence ID" value="NZ_BMGC01000083.1"/>
</dbReference>
<name>A0A916X1T5_9ACTN</name>
<gene>
    <name evidence="2" type="ORF">GCM10011489_39830</name>
</gene>
<dbReference type="AlphaFoldDB" id="A0A916X1T5"/>
<feature type="compositionally biased region" description="Low complexity" evidence="1">
    <location>
        <begin position="76"/>
        <end position="90"/>
    </location>
</feature>
<evidence type="ECO:0000313" key="3">
    <source>
        <dbReference type="Proteomes" id="UP000621454"/>
    </source>
</evidence>
<sequence>MLLDPDSVERGSRRALESAEYVAEATKRLDRAEIESGLFGAMSTGGDAVSLMRDVHANHSQGLRAHAEAVGAIASHATSTAASIQAQDQANRQGISETGLR</sequence>
<reference evidence="2" key="2">
    <citation type="submission" date="2020-09" db="EMBL/GenBank/DDBJ databases">
        <authorList>
            <person name="Sun Q."/>
            <person name="Zhou Y."/>
        </authorList>
    </citation>
    <scope>NUCLEOTIDE SEQUENCE</scope>
    <source>
        <strain evidence="2">CGMCC 1.12827</strain>
    </source>
</reference>
<accession>A0A916X1T5</accession>